<dbReference type="EMBL" id="JAGJCF010000015">
    <property type="protein sequence ID" value="MBP0617366.1"/>
    <property type="molecule type" value="Genomic_DNA"/>
</dbReference>
<keyword evidence="2" id="KW-1003">Cell membrane</keyword>
<keyword evidence="4 10" id="KW-0808">Transferase</keyword>
<dbReference type="RefSeq" id="WP_209596050.1">
    <property type="nucleotide sequence ID" value="NZ_JAGJCF010000015.1"/>
</dbReference>
<feature type="transmembrane region" description="Helical" evidence="8">
    <location>
        <begin position="308"/>
        <end position="325"/>
    </location>
</feature>
<dbReference type="EC" id="2.4.-.-" evidence="10"/>
<evidence type="ECO:0000256" key="6">
    <source>
        <dbReference type="ARBA" id="ARBA00022989"/>
    </source>
</evidence>
<feature type="transmembrane region" description="Helical" evidence="8">
    <location>
        <begin position="86"/>
        <end position="103"/>
    </location>
</feature>
<dbReference type="InterPro" id="IPR050297">
    <property type="entry name" value="LipidA_mod_glycosyltrf_83"/>
</dbReference>
<proteinExistence type="predicted"/>
<feature type="transmembrane region" description="Helical" evidence="8">
    <location>
        <begin position="133"/>
        <end position="149"/>
    </location>
</feature>
<feature type="transmembrane region" description="Helical" evidence="8">
    <location>
        <begin position="169"/>
        <end position="189"/>
    </location>
</feature>
<dbReference type="GO" id="GO:0016757">
    <property type="term" value="F:glycosyltransferase activity"/>
    <property type="evidence" value="ECO:0007669"/>
    <property type="project" value="UniProtKB-KW"/>
</dbReference>
<comment type="caution">
    <text evidence="10">The sequence shown here is derived from an EMBL/GenBank/DDBJ whole genome shotgun (WGS) entry which is preliminary data.</text>
</comment>
<feature type="transmembrane region" description="Helical" evidence="8">
    <location>
        <begin position="12"/>
        <end position="32"/>
    </location>
</feature>
<evidence type="ECO:0000256" key="3">
    <source>
        <dbReference type="ARBA" id="ARBA00022676"/>
    </source>
</evidence>
<evidence type="ECO:0000256" key="7">
    <source>
        <dbReference type="ARBA" id="ARBA00023136"/>
    </source>
</evidence>
<organism evidence="10 11">
    <name type="scientific">Jiella mangrovi</name>
    <dbReference type="NCBI Taxonomy" id="2821407"/>
    <lineage>
        <taxon>Bacteria</taxon>
        <taxon>Pseudomonadati</taxon>
        <taxon>Pseudomonadota</taxon>
        <taxon>Alphaproteobacteria</taxon>
        <taxon>Hyphomicrobiales</taxon>
        <taxon>Aurantimonadaceae</taxon>
        <taxon>Jiella</taxon>
    </lineage>
</organism>
<dbReference type="InterPro" id="IPR038731">
    <property type="entry name" value="RgtA/B/C-like"/>
</dbReference>
<evidence type="ECO:0000256" key="1">
    <source>
        <dbReference type="ARBA" id="ARBA00004651"/>
    </source>
</evidence>
<dbReference type="PANTHER" id="PTHR33908:SF11">
    <property type="entry name" value="MEMBRANE PROTEIN"/>
    <property type="match status" value="1"/>
</dbReference>
<accession>A0ABS4BKX6</accession>
<name>A0ABS4BKX6_9HYPH</name>
<evidence type="ECO:0000313" key="11">
    <source>
        <dbReference type="Proteomes" id="UP000678276"/>
    </source>
</evidence>
<dbReference type="PANTHER" id="PTHR33908">
    <property type="entry name" value="MANNOSYLTRANSFERASE YKCB-RELATED"/>
    <property type="match status" value="1"/>
</dbReference>
<dbReference type="Pfam" id="PF13231">
    <property type="entry name" value="PMT_2"/>
    <property type="match status" value="1"/>
</dbReference>
<evidence type="ECO:0000256" key="8">
    <source>
        <dbReference type="SAM" id="Phobius"/>
    </source>
</evidence>
<feature type="transmembrane region" description="Helical" evidence="8">
    <location>
        <begin position="332"/>
        <end position="354"/>
    </location>
</feature>
<evidence type="ECO:0000313" key="10">
    <source>
        <dbReference type="EMBL" id="MBP0617366.1"/>
    </source>
</evidence>
<feature type="transmembrane region" description="Helical" evidence="8">
    <location>
        <begin position="201"/>
        <end position="220"/>
    </location>
</feature>
<comment type="subcellular location">
    <subcellularLocation>
        <location evidence="1">Cell membrane</location>
        <topology evidence="1">Multi-pass membrane protein</topology>
    </subcellularLocation>
</comment>
<feature type="domain" description="Glycosyltransferase RgtA/B/C/D-like" evidence="9">
    <location>
        <begin position="58"/>
        <end position="217"/>
    </location>
</feature>
<sequence>MADRLQDRSFGLAFLALLLAAIALLRLVALFLSPSELGFDEAQYVLWAQHFDFGYFTKPPLVAWVIAAETKVCGTGAACVRSIVPLVNSGTAFVLALLAARLYGAGTGFWTGIFFVIMPGIAVSSFLITTDPLLLFFWSLALFAVFLQIDKPGLKPALLFGVAAGLGLNAKYAMIYLPVLVALAGAMMPEFRRRLFRRESLLALAIMLLLIAPNLIWNALNGFATFEHTANDNIGWSLSRLNASKGFEFFGAQFGIAGPVIFGAMLNALFLRARTEKPRTDVLLMILSWPILFAITIQGFLAQANVNWGATAYPAGVIVATALVVRHRWRFFFWTNLIVCGLVSLVILLGTAFFDPADAPGAGKQLRQLAGWQVTGESLAALAQKTGSTRIVVEGRALTAGVAYALRDSDLQVLGYLPKGESPTDQFQLDRPWDGDDARQGTLLFGFGADDLKRLGASPVATVDAPIYAARDGTMPVYGFNGAASVDVDGQPSGE</sequence>
<keyword evidence="11" id="KW-1185">Reference proteome</keyword>
<keyword evidence="3 10" id="KW-0328">Glycosyltransferase</keyword>
<evidence type="ECO:0000256" key="4">
    <source>
        <dbReference type="ARBA" id="ARBA00022679"/>
    </source>
</evidence>
<evidence type="ECO:0000256" key="2">
    <source>
        <dbReference type="ARBA" id="ARBA00022475"/>
    </source>
</evidence>
<keyword evidence="7 8" id="KW-0472">Membrane</keyword>
<keyword evidence="6 8" id="KW-1133">Transmembrane helix</keyword>
<evidence type="ECO:0000259" key="9">
    <source>
        <dbReference type="Pfam" id="PF13231"/>
    </source>
</evidence>
<protein>
    <submittedName>
        <fullName evidence="10">Glycosyltransferase family 39 protein</fullName>
        <ecNumber evidence="10">2.4.-.-</ecNumber>
    </submittedName>
</protein>
<evidence type="ECO:0000256" key="5">
    <source>
        <dbReference type="ARBA" id="ARBA00022692"/>
    </source>
</evidence>
<feature type="transmembrane region" description="Helical" evidence="8">
    <location>
        <begin position="249"/>
        <end position="270"/>
    </location>
</feature>
<dbReference type="Proteomes" id="UP000678276">
    <property type="component" value="Unassembled WGS sequence"/>
</dbReference>
<reference evidence="10 11" key="1">
    <citation type="submission" date="2021-04" db="EMBL/GenBank/DDBJ databases">
        <title>Whole genome sequence of Jiella sp. KSK16Y-1.</title>
        <authorList>
            <person name="Tuo L."/>
        </authorList>
    </citation>
    <scope>NUCLEOTIDE SEQUENCE [LARGE SCALE GENOMIC DNA]</scope>
    <source>
        <strain evidence="10 11">KSK16Y-1</strain>
    </source>
</reference>
<keyword evidence="5 8" id="KW-0812">Transmembrane</keyword>
<feature type="transmembrane region" description="Helical" evidence="8">
    <location>
        <begin position="109"/>
        <end position="128"/>
    </location>
</feature>
<feature type="transmembrane region" description="Helical" evidence="8">
    <location>
        <begin position="282"/>
        <end position="302"/>
    </location>
</feature>
<gene>
    <name evidence="10" type="ORF">J6595_17400</name>
</gene>